<feature type="transmembrane region" description="Helical" evidence="7">
    <location>
        <begin position="51"/>
        <end position="72"/>
    </location>
</feature>
<feature type="transmembrane region" description="Helical" evidence="7">
    <location>
        <begin position="513"/>
        <end position="532"/>
    </location>
</feature>
<feature type="transmembrane region" description="Helical" evidence="7">
    <location>
        <begin position="352"/>
        <end position="371"/>
    </location>
</feature>
<dbReference type="GO" id="GO:0015179">
    <property type="term" value="F:L-amino acid transmembrane transporter activity"/>
    <property type="evidence" value="ECO:0007669"/>
    <property type="project" value="TreeGrafter"/>
</dbReference>
<feature type="domain" description="Amino acid transporter transmembrane" evidence="8">
    <location>
        <begin position="225"/>
        <end position="629"/>
    </location>
</feature>
<dbReference type="STRING" id="888268.A0A1E5WCG5"/>
<comment type="caution">
    <text evidence="9">The sequence shown here is derived from an EMBL/GenBank/DDBJ whole genome shotgun (WGS) entry which is preliminary data.</text>
</comment>
<reference evidence="9 10" key="1">
    <citation type="submission" date="2016-09" db="EMBL/GenBank/DDBJ databases">
        <title>The draft genome of Dichanthelium oligosanthes: A C3 panicoid grass species.</title>
        <authorList>
            <person name="Studer A.J."/>
            <person name="Schnable J.C."/>
            <person name="Brutnell T.P."/>
        </authorList>
    </citation>
    <scope>NUCLEOTIDE SEQUENCE [LARGE SCALE GENOMIC DNA]</scope>
    <source>
        <strain evidence="10">cv. Kellogg 1175</strain>
        <tissue evidence="9">Leaf</tissue>
    </source>
</reference>
<gene>
    <name evidence="9" type="ORF">BAE44_0003901</name>
</gene>
<feature type="transmembrane region" description="Helical" evidence="7">
    <location>
        <begin position="156"/>
        <end position="176"/>
    </location>
</feature>
<evidence type="ECO:0000256" key="7">
    <source>
        <dbReference type="SAM" id="Phobius"/>
    </source>
</evidence>
<feature type="domain" description="Amino acid transporter transmembrane" evidence="8">
    <location>
        <begin position="27"/>
        <end position="174"/>
    </location>
</feature>
<sequence>MAKAPRENDAAGGMSEPLLQEFSGGGGASVSGAVFNVSTSIVGAGIMSIPAAMRVLGVAPALLLIAAVAALADVSVEFMLRYTGWAAAGKQATYAGLMGDAFGRAGAAVLNVCIAFTTTGTLVVYLVIIGDVMSGSVGGGDEHAGVLRELFGAQWWTAREFVLLVTAVFVLLPLVLRRRVGEFTFQLRRTFVNDPPSSAMPSAGGESEEAPLLPEHAGPDQSAGSASVLGAVFNVSTSVVGAGIMSIPAAMRVLGVAPAVALIAGVAALANAAVDFMLRYTRAGAPSYAVLMGDAFGRAGAALLNVFVACNAFGTLTVYLIIVGDVMSGAAGGGGDAQHAGLLQEWFGCHWWTGREVVLVAAAAILLPLVLRKRVDSLRFTSAISILLAVVFMLISLGIAVYALFKGTATMPRMLPDFSRLSSPFELFTAVPVIVVAFTFHFNVHPIRAELSKTSDMKAAVRISLVLCAAIYAAVGFFGFLLFGDATMADVLANFDRSSGAGVPQALNDAARLSYALHLVLVFPLLLFSLRVNVDELLFPGRRPLATDTRRFVSLTAVLMAVLYALAIAIPSIWTLFEYSGSTFAVTISLIFPGAIVLRDVHGIAKRKDKALAAMMIILAVVTSSIAIASNIMSSISDKVRGDHVASR</sequence>
<proteinExistence type="predicted"/>
<evidence type="ECO:0000313" key="10">
    <source>
        <dbReference type="Proteomes" id="UP000095767"/>
    </source>
</evidence>
<keyword evidence="3" id="KW-0813">Transport</keyword>
<dbReference type="InterPro" id="IPR013057">
    <property type="entry name" value="AA_transpt_TM"/>
</dbReference>
<keyword evidence="4 7" id="KW-1133">Transmembrane helix</keyword>
<dbReference type="Proteomes" id="UP000095767">
    <property type="component" value="Unassembled WGS sequence"/>
</dbReference>
<dbReference type="EMBL" id="LWDX02013283">
    <property type="protein sequence ID" value="OEL35082.1"/>
    <property type="molecule type" value="Genomic_DNA"/>
</dbReference>
<feature type="transmembrane region" description="Helical" evidence="7">
    <location>
        <begin position="579"/>
        <end position="599"/>
    </location>
</feature>
<evidence type="ECO:0000259" key="8">
    <source>
        <dbReference type="Pfam" id="PF01490"/>
    </source>
</evidence>
<feature type="region of interest" description="Disordered" evidence="6">
    <location>
        <begin position="196"/>
        <end position="221"/>
    </location>
</feature>
<evidence type="ECO:0000256" key="6">
    <source>
        <dbReference type="SAM" id="MobiDB-lite"/>
    </source>
</evidence>
<name>A0A1E5WCG5_9POAL</name>
<dbReference type="PANTHER" id="PTHR22950">
    <property type="entry name" value="AMINO ACID TRANSPORTER"/>
    <property type="match status" value="1"/>
</dbReference>
<feature type="transmembrane region" description="Helical" evidence="7">
    <location>
        <begin position="611"/>
        <end position="633"/>
    </location>
</feature>
<dbReference type="AlphaFoldDB" id="A0A1E5WCG5"/>
<accession>A0A1E5WCG5</accession>
<organism evidence="9 10">
    <name type="scientific">Dichanthelium oligosanthes</name>
    <dbReference type="NCBI Taxonomy" id="888268"/>
    <lineage>
        <taxon>Eukaryota</taxon>
        <taxon>Viridiplantae</taxon>
        <taxon>Streptophyta</taxon>
        <taxon>Embryophyta</taxon>
        <taxon>Tracheophyta</taxon>
        <taxon>Spermatophyta</taxon>
        <taxon>Magnoliopsida</taxon>
        <taxon>Liliopsida</taxon>
        <taxon>Poales</taxon>
        <taxon>Poaceae</taxon>
        <taxon>PACMAD clade</taxon>
        <taxon>Panicoideae</taxon>
        <taxon>Panicodae</taxon>
        <taxon>Paniceae</taxon>
        <taxon>Dichantheliinae</taxon>
        <taxon>Dichanthelium</taxon>
    </lineage>
</organism>
<comment type="subcellular location">
    <subcellularLocation>
        <location evidence="1">Membrane</location>
        <topology evidence="1">Multi-pass membrane protein</topology>
    </subcellularLocation>
</comment>
<feature type="transmembrane region" description="Helical" evidence="7">
    <location>
        <begin position="425"/>
        <end position="444"/>
    </location>
</feature>
<feature type="transmembrane region" description="Helical" evidence="7">
    <location>
        <begin position="228"/>
        <end position="250"/>
    </location>
</feature>
<dbReference type="PANTHER" id="PTHR22950:SF323">
    <property type="entry name" value="AMINO ACID TRANSPORTER AVT6C"/>
    <property type="match status" value="1"/>
</dbReference>
<keyword evidence="3" id="KW-0029">Amino-acid transport</keyword>
<evidence type="ECO:0000256" key="3">
    <source>
        <dbReference type="ARBA" id="ARBA00022970"/>
    </source>
</evidence>
<dbReference type="GO" id="GO:0031090">
    <property type="term" value="C:organelle membrane"/>
    <property type="evidence" value="ECO:0007669"/>
    <property type="project" value="UniProtKB-ARBA"/>
</dbReference>
<dbReference type="OrthoDB" id="28208at2759"/>
<feature type="transmembrane region" description="Helical" evidence="7">
    <location>
        <begin position="465"/>
        <end position="484"/>
    </location>
</feature>
<evidence type="ECO:0000256" key="4">
    <source>
        <dbReference type="ARBA" id="ARBA00022989"/>
    </source>
</evidence>
<feature type="transmembrane region" description="Helical" evidence="7">
    <location>
        <begin position="108"/>
        <end position="128"/>
    </location>
</feature>
<evidence type="ECO:0000256" key="5">
    <source>
        <dbReference type="ARBA" id="ARBA00023136"/>
    </source>
</evidence>
<dbReference type="Pfam" id="PF01490">
    <property type="entry name" value="Aa_trans"/>
    <property type="match status" value="2"/>
</dbReference>
<feature type="transmembrane region" description="Helical" evidence="7">
    <location>
        <begin position="299"/>
        <end position="322"/>
    </location>
</feature>
<keyword evidence="10" id="KW-1185">Reference proteome</keyword>
<feature type="transmembrane region" description="Helical" evidence="7">
    <location>
        <begin position="256"/>
        <end position="278"/>
    </location>
</feature>
<keyword evidence="2 7" id="KW-0812">Transmembrane</keyword>
<protein>
    <recommendedName>
        <fullName evidence="8">Amino acid transporter transmembrane domain-containing protein</fullName>
    </recommendedName>
</protein>
<evidence type="ECO:0000256" key="1">
    <source>
        <dbReference type="ARBA" id="ARBA00004141"/>
    </source>
</evidence>
<evidence type="ECO:0000256" key="2">
    <source>
        <dbReference type="ARBA" id="ARBA00022692"/>
    </source>
</evidence>
<feature type="transmembrane region" description="Helical" evidence="7">
    <location>
        <begin position="383"/>
        <end position="405"/>
    </location>
</feature>
<feature type="transmembrane region" description="Helical" evidence="7">
    <location>
        <begin position="552"/>
        <end position="573"/>
    </location>
</feature>
<evidence type="ECO:0000313" key="9">
    <source>
        <dbReference type="EMBL" id="OEL35082.1"/>
    </source>
</evidence>
<keyword evidence="5 7" id="KW-0472">Membrane</keyword>